<dbReference type="GO" id="GO:0046872">
    <property type="term" value="F:metal ion binding"/>
    <property type="evidence" value="ECO:0007669"/>
    <property type="project" value="UniProtKB-KW"/>
</dbReference>
<keyword evidence="11" id="KW-0443">Lipid metabolism</keyword>
<dbReference type="Gene3D" id="3.40.50.1820">
    <property type="entry name" value="alpha/beta hydrolase"/>
    <property type="match status" value="1"/>
</dbReference>
<dbReference type="GO" id="GO:0016298">
    <property type="term" value="F:lipase activity"/>
    <property type="evidence" value="ECO:0007669"/>
    <property type="project" value="TreeGrafter"/>
</dbReference>
<evidence type="ECO:0000256" key="5">
    <source>
        <dbReference type="ARBA" id="ARBA00022692"/>
    </source>
</evidence>
<name>A0A5C3QXE4_9AGAR</name>
<evidence type="ECO:0000256" key="9">
    <source>
        <dbReference type="ARBA" id="ARBA00022963"/>
    </source>
</evidence>
<evidence type="ECO:0000256" key="8">
    <source>
        <dbReference type="ARBA" id="ARBA00022837"/>
    </source>
</evidence>
<feature type="domain" description="Fungal lipase-type" evidence="15">
    <location>
        <begin position="378"/>
        <end position="550"/>
    </location>
</feature>
<evidence type="ECO:0000256" key="4">
    <source>
        <dbReference type="ARBA" id="ARBA00022553"/>
    </source>
</evidence>
<dbReference type="CDD" id="cd00519">
    <property type="entry name" value="Lipase_3"/>
    <property type="match status" value="1"/>
</dbReference>
<dbReference type="OrthoDB" id="438440at2759"/>
<evidence type="ECO:0000256" key="13">
    <source>
        <dbReference type="ARBA" id="ARBA00024531"/>
    </source>
</evidence>
<keyword evidence="7" id="KW-0378">Hydrolase</keyword>
<keyword evidence="6" id="KW-0479">Metal-binding</keyword>
<protein>
    <recommendedName>
        <fullName evidence="14">sn-1-specific diacylglycerol lipase</fullName>
        <ecNumber evidence="14">3.1.1.116</ecNumber>
    </recommendedName>
</protein>
<evidence type="ECO:0000256" key="1">
    <source>
        <dbReference type="ARBA" id="ARBA00001913"/>
    </source>
</evidence>
<evidence type="ECO:0000259" key="15">
    <source>
        <dbReference type="Pfam" id="PF01764"/>
    </source>
</evidence>
<proteinExistence type="predicted"/>
<evidence type="ECO:0000256" key="10">
    <source>
        <dbReference type="ARBA" id="ARBA00022989"/>
    </source>
</evidence>
<dbReference type="EC" id="3.1.1.116" evidence="14"/>
<evidence type="ECO:0000256" key="12">
    <source>
        <dbReference type="ARBA" id="ARBA00023136"/>
    </source>
</evidence>
<dbReference type="PANTHER" id="PTHR45792">
    <property type="entry name" value="DIACYLGLYCEROL LIPASE HOMOLOG-RELATED"/>
    <property type="match status" value="1"/>
</dbReference>
<dbReference type="GO" id="GO:0005886">
    <property type="term" value="C:plasma membrane"/>
    <property type="evidence" value="ECO:0007669"/>
    <property type="project" value="UniProtKB-SubCell"/>
</dbReference>
<sequence length="689" mass="75668">MPLWDSLARQGLDLATFATENGFAAARVGTRLGFAVTRGIAGTAAGFVARPFVSAAVCSTISLLEQLTMAPIYFGEYITSTSLLAAHSSINVLSLIFPGDEAVFSLASFFNLVKREWNDPVSSLHLPDKDFSFPQIARAVVAWAALQGVTQEWQEKKWFKHLREIRVNENNQVKPVMKRRNSRVRVTSDVIFPGNTGQIIAADIGEAPPPPSSATGRVHTTAPARQISARERLNDDELKASLRRLSKLVLVGYGGASLLFFGISPTPQRSESFSPSTGPRADEEANLATAVNASEAEATGRSPQQDIPPTPVDTSYSWWNILIGKHDHQIFEHFANDHSPRSARTGLQEHLRSTATIGIEHQMPRFWVLTDHARGQIVLVIRGTMSLNEIAADLTCDREIFHTASSRTFEDPTPPGRFKFPSENTHSRTAPEADQRAYFVHSGILRMAQSMGEVGNPVHLAVHEALYTNPNYDLVLCGHSLGAGVATMLGLMWADPDSCLTVAASGLPINRRVFVYCFAPPCIVDSDLSRDASKLVVSFVYSHDVVSRLSLGSVRDLKNAASWLCDAEEANQGEGHSCLSDRAKAWKAGDGGPEDPAWFISMRKTLEANMHNADLYPAGRVLWAMRNNDLHETHRSPPDPQSTGSAEGTKLRLFEVLDVDKIFSQVLFAKDMLSSHMPHTYDRVLHDLL</sequence>
<dbReference type="InterPro" id="IPR052214">
    <property type="entry name" value="DAG_Lipase-Related"/>
</dbReference>
<keyword evidence="8" id="KW-0106">Calcium</keyword>
<dbReference type="EMBL" id="ML178816">
    <property type="protein sequence ID" value="TFL05450.1"/>
    <property type="molecule type" value="Genomic_DNA"/>
</dbReference>
<dbReference type="InterPro" id="IPR002921">
    <property type="entry name" value="Fungal_lipase-type"/>
</dbReference>
<reference evidence="16 17" key="1">
    <citation type="journal article" date="2019" name="Nat. Ecol. Evol.">
        <title>Megaphylogeny resolves global patterns of mushroom evolution.</title>
        <authorList>
            <person name="Varga T."/>
            <person name="Krizsan K."/>
            <person name="Foldi C."/>
            <person name="Dima B."/>
            <person name="Sanchez-Garcia M."/>
            <person name="Sanchez-Ramirez S."/>
            <person name="Szollosi G.J."/>
            <person name="Szarkandi J.G."/>
            <person name="Papp V."/>
            <person name="Albert L."/>
            <person name="Andreopoulos W."/>
            <person name="Angelini C."/>
            <person name="Antonin V."/>
            <person name="Barry K.W."/>
            <person name="Bougher N.L."/>
            <person name="Buchanan P."/>
            <person name="Buyck B."/>
            <person name="Bense V."/>
            <person name="Catcheside P."/>
            <person name="Chovatia M."/>
            <person name="Cooper J."/>
            <person name="Damon W."/>
            <person name="Desjardin D."/>
            <person name="Finy P."/>
            <person name="Geml J."/>
            <person name="Haridas S."/>
            <person name="Hughes K."/>
            <person name="Justo A."/>
            <person name="Karasinski D."/>
            <person name="Kautmanova I."/>
            <person name="Kiss B."/>
            <person name="Kocsube S."/>
            <person name="Kotiranta H."/>
            <person name="LaButti K.M."/>
            <person name="Lechner B.E."/>
            <person name="Liimatainen K."/>
            <person name="Lipzen A."/>
            <person name="Lukacs Z."/>
            <person name="Mihaltcheva S."/>
            <person name="Morgado L.N."/>
            <person name="Niskanen T."/>
            <person name="Noordeloos M.E."/>
            <person name="Ohm R.A."/>
            <person name="Ortiz-Santana B."/>
            <person name="Ovrebo C."/>
            <person name="Racz N."/>
            <person name="Riley R."/>
            <person name="Savchenko A."/>
            <person name="Shiryaev A."/>
            <person name="Soop K."/>
            <person name="Spirin V."/>
            <person name="Szebenyi C."/>
            <person name="Tomsovsky M."/>
            <person name="Tulloss R.E."/>
            <person name="Uehling J."/>
            <person name="Grigoriev I.V."/>
            <person name="Vagvolgyi C."/>
            <person name="Papp T."/>
            <person name="Martin F.M."/>
            <person name="Miettinen O."/>
            <person name="Hibbett D.S."/>
            <person name="Nagy L.G."/>
        </authorList>
    </citation>
    <scope>NUCLEOTIDE SEQUENCE [LARGE SCALE GENOMIC DNA]</scope>
    <source>
        <strain evidence="16 17">CBS 309.79</strain>
    </source>
</reference>
<dbReference type="Proteomes" id="UP000305067">
    <property type="component" value="Unassembled WGS sequence"/>
</dbReference>
<keyword evidence="10" id="KW-1133">Transmembrane helix</keyword>
<dbReference type="SUPFAM" id="SSF53474">
    <property type="entry name" value="alpha/beta-Hydrolases"/>
    <property type="match status" value="1"/>
</dbReference>
<evidence type="ECO:0000256" key="7">
    <source>
        <dbReference type="ARBA" id="ARBA00022801"/>
    </source>
</evidence>
<evidence type="ECO:0000256" key="14">
    <source>
        <dbReference type="ARBA" id="ARBA00026104"/>
    </source>
</evidence>
<evidence type="ECO:0000256" key="3">
    <source>
        <dbReference type="ARBA" id="ARBA00022475"/>
    </source>
</evidence>
<keyword evidence="4" id="KW-0597">Phosphoprotein</keyword>
<dbReference type="GO" id="GO:0019369">
    <property type="term" value="P:arachidonate metabolic process"/>
    <property type="evidence" value="ECO:0007669"/>
    <property type="project" value="TreeGrafter"/>
</dbReference>
<dbReference type="GO" id="GO:0046340">
    <property type="term" value="P:diacylglycerol catabolic process"/>
    <property type="evidence" value="ECO:0007669"/>
    <property type="project" value="TreeGrafter"/>
</dbReference>
<keyword evidence="12" id="KW-0472">Membrane</keyword>
<organism evidence="16 17">
    <name type="scientific">Pterulicium gracile</name>
    <dbReference type="NCBI Taxonomy" id="1884261"/>
    <lineage>
        <taxon>Eukaryota</taxon>
        <taxon>Fungi</taxon>
        <taxon>Dikarya</taxon>
        <taxon>Basidiomycota</taxon>
        <taxon>Agaricomycotina</taxon>
        <taxon>Agaricomycetes</taxon>
        <taxon>Agaricomycetidae</taxon>
        <taxon>Agaricales</taxon>
        <taxon>Pleurotineae</taxon>
        <taxon>Pterulaceae</taxon>
        <taxon>Pterulicium</taxon>
    </lineage>
</organism>
<dbReference type="Pfam" id="PF01764">
    <property type="entry name" value="Lipase_3"/>
    <property type="match status" value="1"/>
</dbReference>
<evidence type="ECO:0000256" key="11">
    <source>
        <dbReference type="ARBA" id="ARBA00023098"/>
    </source>
</evidence>
<evidence type="ECO:0000313" key="16">
    <source>
        <dbReference type="EMBL" id="TFL05450.1"/>
    </source>
</evidence>
<comment type="catalytic activity">
    <reaction evidence="13">
        <text>a 1,2-diacyl-sn-glycerol + H2O = a 2-acylglycerol + a fatty acid + H(+)</text>
        <dbReference type="Rhea" id="RHEA:33275"/>
        <dbReference type="ChEBI" id="CHEBI:15377"/>
        <dbReference type="ChEBI" id="CHEBI:15378"/>
        <dbReference type="ChEBI" id="CHEBI:17389"/>
        <dbReference type="ChEBI" id="CHEBI:17815"/>
        <dbReference type="ChEBI" id="CHEBI:28868"/>
        <dbReference type="EC" id="3.1.1.116"/>
    </reaction>
    <physiologicalReaction direction="left-to-right" evidence="13">
        <dbReference type="Rhea" id="RHEA:33276"/>
    </physiologicalReaction>
</comment>
<comment type="cofactor">
    <cofactor evidence="1">
        <name>Ca(2+)</name>
        <dbReference type="ChEBI" id="CHEBI:29108"/>
    </cofactor>
</comment>
<keyword evidence="17" id="KW-1185">Reference proteome</keyword>
<dbReference type="InterPro" id="IPR029058">
    <property type="entry name" value="AB_hydrolase_fold"/>
</dbReference>
<evidence type="ECO:0000256" key="6">
    <source>
        <dbReference type="ARBA" id="ARBA00022723"/>
    </source>
</evidence>
<gene>
    <name evidence="16" type="ORF">BDV98DRAFT_560073</name>
</gene>
<evidence type="ECO:0000256" key="2">
    <source>
        <dbReference type="ARBA" id="ARBA00004651"/>
    </source>
</evidence>
<dbReference type="AlphaFoldDB" id="A0A5C3QXE4"/>
<evidence type="ECO:0000313" key="17">
    <source>
        <dbReference type="Proteomes" id="UP000305067"/>
    </source>
</evidence>
<accession>A0A5C3QXE4</accession>
<keyword evidence="9" id="KW-0442">Lipid degradation</keyword>
<keyword evidence="5" id="KW-0812">Transmembrane</keyword>
<dbReference type="PANTHER" id="PTHR45792:SF8">
    <property type="entry name" value="DIACYLGLYCEROL LIPASE-ALPHA"/>
    <property type="match status" value="1"/>
</dbReference>
<keyword evidence="3" id="KW-1003">Cell membrane</keyword>
<comment type="subcellular location">
    <subcellularLocation>
        <location evidence="2">Cell membrane</location>
        <topology evidence="2">Multi-pass membrane protein</topology>
    </subcellularLocation>
</comment>